<dbReference type="InterPro" id="IPR016161">
    <property type="entry name" value="Ald_DH/histidinol_DH"/>
</dbReference>
<dbReference type="SUPFAM" id="SSF53720">
    <property type="entry name" value="ALDH-like"/>
    <property type="match status" value="1"/>
</dbReference>
<dbReference type="PANTHER" id="PTHR43217">
    <property type="entry name" value="SUCCINATE SEMIALDEHYDE DEHYDROGENASE [NAD(P)+] SAD"/>
    <property type="match status" value="1"/>
</dbReference>
<evidence type="ECO:0000259" key="2">
    <source>
        <dbReference type="Pfam" id="PF00171"/>
    </source>
</evidence>
<evidence type="ECO:0000313" key="4">
    <source>
        <dbReference type="Proteomes" id="UP001244563"/>
    </source>
</evidence>
<dbReference type="PROSITE" id="PS00070">
    <property type="entry name" value="ALDEHYDE_DEHYDR_CYS"/>
    <property type="match status" value="1"/>
</dbReference>
<dbReference type="Pfam" id="PF00171">
    <property type="entry name" value="Aldedh"/>
    <property type="match status" value="1"/>
</dbReference>
<dbReference type="InterPro" id="IPR016162">
    <property type="entry name" value="Ald_DH_N"/>
</dbReference>
<accession>A0ABT9TN15</accession>
<dbReference type="PANTHER" id="PTHR43217:SF1">
    <property type="entry name" value="SUCCINATE SEMIALDEHYDE DEHYDROGENASE [NAD(P)+] SAD"/>
    <property type="match status" value="1"/>
</dbReference>
<dbReference type="Gene3D" id="3.40.309.10">
    <property type="entry name" value="Aldehyde Dehydrogenase, Chain A, domain 2"/>
    <property type="match status" value="1"/>
</dbReference>
<reference evidence="3 4" key="1">
    <citation type="submission" date="2023-07" db="EMBL/GenBank/DDBJ databases">
        <title>Sorghum-associated microbial communities from plants grown in Nebraska, USA.</title>
        <authorList>
            <person name="Schachtman D."/>
        </authorList>
    </citation>
    <scope>NUCLEOTIDE SEQUENCE [LARGE SCALE GENOMIC DNA]</scope>
    <source>
        <strain evidence="3 4">CC523</strain>
    </source>
</reference>
<dbReference type="Proteomes" id="UP001244563">
    <property type="component" value="Unassembled WGS sequence"/>
</dbReference>
<comment type="caution">
    <text evidence="3">The sequence shown here is derived from an EMBL/GenBank/DDBJ whole genome shotgun (WGS) entry which is preliminary data.</text>
</comment>
<keyword evidence="1" id="KW-0560">Oxidoreductase</keyword>
<dbReference type="EMBL" id="JAUSSW010000007">
    <property type="protein sequence ID" value="MDQ0103068.1"/>
    <property type="molecule type" value="Genomic_DNA"/>
</dbReference>
<protein>
    <submittedName>
        <fullName evidence="3">Acyl-CoA reductase-like NAD-dependent aldehyde dehydrogenase</fullName>
    </submittedName>
</protein>
<dbReference type="RefSeq" id="WP_064723044.1">
    <property type="nucleotide sequence ID" value="NZ_BDDW01000011.1"/>
</dbReference>
<sequence length="173" mass="18531">MSLLREGGSVAVPGAALKKQVLELGGSDPFIVLADADIKEAARVAVKVRFTNAGQACVNAKRFIVDEQIADEFVAEFVIRARELVLGDPSDPATDIGPMARENLRATLLDQVQRTLQAGGRLLLGVKLLMGPGSTTPRPSSIASNQVRRLLTRKLSALSQRLPASRPPRKQSP</sequence>
<dbReference type="InterPro" id="IPR016163">
    <property type="entry name" value="Ald_DH_C"/>
</dbReference>
<dbReference type="InterPro" id="IPR047110">
    <property type="entry name" value="GABD/Sad-like"/>
</dbReference>
<proteinExistence type="predicted"/>
<evidence type="ECO:0000256" key="1">
    <source>
        <dbReference type="ARBA" id="ARBA00023002"/>
    </source>
</evidence>
<dbReference type="InterPro" id="IPR016160">
    <property type="entry name" value="Ald_DH_CS_CYS"/>
</dbReference>
<organism evidence="3 4">
    <name type="scientific">Paenarthrobacter nicotinovorans</name>
    <name type="common">Arthrobacter nicotinovorans</name>
    <dbReference type="NCBI Taxonomy" id="29320"/>
    <lineage>
        <taxon>Bacteria</taxon>
        <taxon>Bacillati</taxon>
        <taxon>Actinomycetota</taxon>
        <taxon>Actinomycetes</taxon>
        <taxon>Micrococcales</taxon>
        <taxon>Micrococcaceae</taxon>
        <taxon>Paenarthrobacter</taxon>
    </lineage>
</organism>
<dbReference type="Gene3D" id="3.40.605.10">
    <property type="entry name" value="Aldehyde Dehydrogenase, Chain A, domain 1"/>
    <property type="match status" value="1"/>
</dbReference>
<name>A0ABT9TN15_PAENI</name>
<keyword evidence="4" id="KW-1185">Reference proteome</keyword>
<evidence type="ECO:0000313" key="3">
    <source>
        <dbReference type="EMBL" id="MDQ0103068.1"/>
    </source>
</evidence>
<dbReference type="InterPro" id="IPR015590">
    <property type="entry name" value="Aldehyde_DH_dom"/>
</dbReference>
<feature type="domain" description="Aldehyde dehydrogenase" evidence="2">
    <location>
        <begin position="14"/>
        <end position="127"/>
    </location>
</feature>
<gene>
    <name evidence="3" type="ORF">J2T10_002725</name>
</gene>